<dbReference type="AlphaFoldDB" id="A0A0A2MI67"/>
<dbReference type="PANTHER" id="PTHR48098">
    <property type="entry name" value="ENTEROCHELIN ESTERASE-RELATED"/>
    <property type="match status" value="1"/>
</dbReference>
<sequence>MKPYLFLFFALFALHTTHAQQKTTSPNVSTYSIYAHELNGPKKIWVYLPYNYSKTSKSYPVVYMHDGQNLFDNSTSFAGEWRVDETLDSLKAEVIIIGIEHGGDNRTKELTPYKNEKLGGGGADTYLDFIMNTLKPDIDSRYRTKKGRENTALFGSSLGGLVSYYGLLNYPDTFGKAGVFSPSFWFTKDIFELTDYLDALDAKIYFMAGDKESNDMVPDLNRMYQLVRKIDRKPNCLKKKIVPGGKHNEALWSKEFAAAIVWLMAEEK</sequence>
<dbReference type="Pfam" id="PF00756">
    <property type="entry name" value="Esterase"/>
    <property type="match status" value="1"/>
</dbReference>
<dbReference type="RefSeq" id="WP_026993160.1">
    <property type="nucleotide sequence ID" value="NZ_JRLY01000022.1"/>
</dbReference>
<comment type="caution">
    <text evidence="2">The sequence shown here is derived from an EMBL/GenBank/DDBJ whole genome shotgun (WGS) entry which is preliminary data.</text>
</comment>
<dbReference type="InterPro" id="IPR050583">
    <property type="entry name" value="Mycobacterial_A85_antigen"/>
</dbReference>
<dbReference type="eggNOG" id="COG2819">
    <property type="taxonomic scope" value="Bacteria"/>
</dbReference>
<dbReference type="SUPFAM" id="SSF53474">
    <property type="entry name" value="alpha/beta-Hydrolases"/>
    <property type="match status" value="1"/>
</dbReference>
<dbReference type="OrthoDB" id="9784036at2"/>
<dbReference type="EMBL" id="JRLY01000022">
    <property type="protein sequence ID" value="KGO91261.1"/>
    <property type="molecule type" value="Genomic_DNA"/>
</dbReference>
<dbReference type="InterPro" id="IPR029058">
    <property type="entry name" value="AB_hydrolase_fold"/>
</dbReference>
<name>A0A0A2MI67_9FLAO</name>
<dbReference type="Gene3D" id="3.40.50.1820">
    <property type="entry name" value="alpha/beta hydrolase"/>
    <property type="match status" value="1"/>
</dbReference>
<dbReference type="PANTHER" id="PTHR48098:SF6">
    <property type="entry name" value="FERRI-BACILLIBACTIN ESTERASE BESA"/>
    <property type="match status" value="1"/>
</dbReference>
<keyword evidence="3" id="KW-1185">Reference proteome</keyword>
<evidence type="ECO:0000256" key="1">
    <source>
        <dbReference type="SAM" id="SignalP"/>
    </source>
</evidence>
<dbReference type="InterPro" id="IPR000801">
    <property type="entry name" value="Esterase-like"/>
</dbReference>
<feature type="chain" id="PRO_5001992377" evidence="1">
    <location>
        <begin position="20"/>
        <end position="268"/>
    </location>
</feature>
<evidence type="ECO:0000313" key="2">
    <source>
        <dbReference type="EMBL" id="KGO91261.1"/>
    </source>
</evidence>
<protein>
    <submittedName>
        <fullName evidence="2">Alpha-mannosidase</fullName>
    </submittedName>
</protein>
<keyword evidence="1" id="KW-0732">Signal</keyword>
<proteinExistence type="predicted"/>
<evidence type="ECO:0000313" key="3">
    <source>
        <dbReference type="Proteomes" id="UP000030111"/>
    </source>
</evidence>
<accession>A0A0A2MI67</accession>
<dbReference type="Proteomes" id="UP000030111">
    <property type="component" value="Unassembled WGS sequence"/>
</dbReference>
<feature type="signal peptide" evidence="1">
    <location>
        <begin position="1"/>
        <end position="19"/>
    </location>
</feature>
<gene>
    <name evidence="2" type="ORF">Q766_19080</name>
</gene>
<reference evidence="2 3" key="1">
    <citation type="submission" date="2013-09" db="EMBL/GenBank/DDBJ databases">
        <authorList>
            <person name="Zeng Z."/>
            <person name="Chen C."/>
        </authorList>
    </citation>
    <scope>NUCLEOTIDE SEQUENCE [LARGE SCALE GENOMIC DNA]</scope>
    <source>
        <strain evidence="2 3">WB 4.1-42</strain>
    </source>
</reference>
<dbReference type="STRING" id="1121898.GCA_000422725_03049"/>
<organism evidence="2 3">
    <name type="scientific">Flavobacterium subsaxonicum WB 4.1-42 = DSM 21790</name>
    <dbReference type="NCBI Taxonomy" id="1121898"/>
    <lineage>
        <taxon>Bacteria</taxon>
        <taxon>Pseudomonadati</taxon>
        <taxon>Bacteroidota</taxon>
        <taxon>Flavobacteriia</taxon>
        <taxon>Flavobacteriales</taxon>
        <taxon>Flavobacteriaceae</taxon>
        <taxon>Flavobacterium</taxon>
    </lineage>
</organism>